<protein>
    <submittedName>
        <fullName evidence="2">Uncharacterized protein</fullName>
    </submittedName>
</protein>
<evidence type="ECO:0000313" key="2">
    <source>
        <dbReference type="EMBL" id="TFK82315.1"/>
    </source>
</evidence>
<proteinExistence type="predicted"/>
<dbReference type="AlphaFoldDB" id="A0A5C3NY13"/>
<feature type="compositionally biased region" description="Low complexity" evidence="1">
    <location>
        <begin position="28"/>
        <end position="69"/>
    </location>
</feature>
<evidence type="ECO:0000256" key="1">
    <source>
        <dbReference type="SAM" id="MobiDB-lite"/>
    </source>
</evidence>
<keyword evidence="3" id="KW-1185">Reference proteome</keyword>
<gene>
    <name evidence="2" type="ORF">K466DRAFT_590609</name>
</gene>
<feature type="region of interest" description="Disordered" evidence="1">
    <location>
        <begin position="21"/>
        <end position="77"/>
    </location>
</feature>
<dbReference type="Proteomes" id="UP000308197">
    <property type="component" value="Unassembled WGS sequence"/>
</dbReference>
<dbReference type="InParanoid" id="A0A5C3NY13"/>
<evidence type="ECO:0000313" key="3">
    <source>
        <dbReference type="Proteomes" id="UP000308197"/>
    </source>
</evidence>
<sequence>MSYSSSEREAMMLPFPGSSQEYQYVDQSSSRSFSPGSASTARSSGSLSSLLNPSSNSSSDYSSTTRPQSAAISITPRTHRLAAATTAPGRTPLIAGQRWVTLTLTSCVADREIGMGVSGWPHSMFSLRLETLWRS</sequence>
<dbReference type="EMBL" id="ML211498">
    <property type="protein sequence ID" value="TFK82315.1"/>
    <property type="molecule type" value="Genomic_DNA"/>
</dbReference>
<dbReference type="STRING" id="1314778.A0A5C3NY13"/>
<name>A0A5C3NY13_9APHY</name>
<accession>A0A5C3NY13</accession>
<reference evidence="2 3" key="1">
    <citation type="journal article" date="2019" name="Nat. Ecol. Evol.">
        <title>Megaphylogeny resolves global patterns of mushroom evolution.</title>
        <authorList>
            <person name="Varga T."/>
            <person name="Krizsan K."/>
            <person name="Foldi C."/>
            <person name="Dima B."/>
            <person name="Sanchez-Garcia M."/>
            <person name="Sanchez-Ramirez S."/>
            <person name="Szollosi G.J."/>
            <person name="Szarkandi J.G."/>
            <person name="Papp V."/>
            <person name="Albert L."/>
            <person name="Andreopoulos W."/>
            <person name="Angelini C."/>
            <person name="Antonin V."/>
            <person name="Barry K.W."/>
            <person name="Bougher N.L."/>
            <person name="Buchanan P."/>
            <person name="Buyck B."/>
            <person name="Bense V."/>
            <person name="Catcheside P."/>
            <person name="Chovatia M."/>
            <person name="Cooper J."/>
            <person name="Damon W."/>
            <person name="Desjardin D."/>
            <person name="Finy P."/>
            <person name="Geml J."/>
            <person name="Haridas S."/>
            <person name="Hughes K."/>
            <person name="Justo A."/>
            <person name="Karasinski D."/>
            <person name="Kautmanova I."/>
            <person name="Kiss B."/>
            <person name="Kocsube S."/>
            <person name="Kotiranta H."/>
            <person name="LaButti K.M."/>
            <person name="Lechner B.E."/>
            <person name="Liimatainen K."/>
            <person name="Lipzen A."/>
            <person name="Lukacs Z."/>
            <person name="Mihaltcheva S."/>
            <person name="Morgado L.N."/>
            <person name="Niskanen T."/>
            <person name="Noordeloos M.E."/>
            <person name="Ohm R.A."/>
            <person name="Ortiz-Santana B."/>
            <person name="Ovrebo C."/>
            <person name="Racz N."/>
            <person name="Riley R."/>
            <person name="Savchenko A."/>
            <person name="Shiryaev A."/>
            <person name="Soop K."/>
            <person name="Spirin V."/>
            <person name="Szebenyi C."/>
            <person name="Tomsovsky M."/>
            <person name="Tulloss R.E."/>
            <person name="Uehling J."/>
            <person name="Grigoriev I.V."/>
            <person name="Vagvolgyi C."/>
            <person name="Papp T."/>
            <person name="Martin F.M."/>
            <person name="Miettinen O."/>
            <person name="Hibbett D.S."/>
            <person name="Nagy L.G."/>
        </authorList>
    </citation>
    <scope>NUCLEOTIDE SEQUENCE [LARGE SCALE GENOMIC DNA]</scope>
    <source>
        <strain evidence="2 3">HHB13444</strain>
    </source>
</reference>
<organism evidence="2 3">
    <name type="scientific">Polyporus arcularius HHB13444</name>
    <dbReference type="NCBI Taxonomy" id="1314778"/>
    <lineage>
        <taxon>Eukaryota</taxon>
        <taxon>Fungi</taxon>
        <taxon>Dikarya</taxon>
        <taxon>Basidiomycota</taxon>
        <taxon>Agaricomycotina</taxon>
        <taxon>Agaricomycetes</taxon>
        <taxon>Polyporales</taxon>
        <taxon>Polyporaceae</taxon>
        <taxon>Polyporus</taxon>
    </lineage>
</organism>